<keyword evidence="1" id="KW-0812">Transmembrane</keyword>
<name>A0AAD6VQB0_9AGAR</name>
<evidence type="ECO:0000256" key="1">
    <source>
        <dbReference type="SAM" id="Phobius"/>
    </source>
</evidence>
<feature type="transmembrane region" description="Helical" evidence="1">
    <location>
        <begin position="152"/>
        <end position="172"/>
    </location>
</feature>
<evidence type="ECO:0000313" key="2">
    <source>
        <dbReference type="EMBL" id="KAJ7216405.1"/>
    </source>
</evidence>
<proteinExistence type="predicted"/>
<reference evidence="2" key="1">
    <citation type="submission" date="2023-03" db="EMBL/GenBank/DDBJ databases">
        <title>Massive genome expansion in bonnet fungi (Mycena s.s.) driven by repeated elements and novel gene families across ecological guilds.</title>
        <authorList>
            <consortium name="Lawrence Berkeley National Laboratory"/>
            <person name="Harder C.B."/>
            <person name="Miyauchi S."/>
            <person name="Viragh M."/>
            <person name="Kuo A."/>
            <person name="Thoen E."/>
            <person name="Andreopoulos B."/>
            <person name="Lu D."/>
            <person name="Skrede I."/>
            <person name="Drula E."/>
            <person name="Henrissat B."/>
            <person name="Morin E."/>
            <person name="Kohler A."/>
            <person name="Barry K."/>
            <person name="LaButti K."/>
            <person name="Morin E."/>
            <person name="Salamov A."/>
            <person name="Lipzen A."/>
            <person name="Mereny Z."/>
            <person name="Hegedus B."/>
            <person name="Baldrian P."/>
            <person name="Stursova M."/>
            <person name="Weitz H."/>
            <person name="Taylor A."/>
            <person name="Grigoriev I.V."/>
            <person name="Nagy L.G."/>
            <person name="Martin F."/>
            <person name="Kauserud H."/>
        </authorList>
    </citation>
    <scope>NUCLEOTIDE SEQUENCE</scope>
    <source>
        <strain evidence="2">9144</strain>
    </source>
</reference>
<dbReference type="Proteomes" id="UP001219525">
    <property type="component" value="Unassembled WGS sequence"/>
</dbReference>
<feature type="transmembrane region" description="Helical" evidence="1">
    <location>
        <begin position="193"/>
        <end position="217"/>
    </location>
</feature>
<sequence length="292" mass="32122">MSSGEVITYLQARQTRDALQRLQTNDTTTGGTHHQIHGEEDRPCSQFGVPIPLAVTCGVDIPSNESSNDDRLPKRFLSSITTLLAHFFALCTHNEALRAATSDSDVDQVTENLKSEWVKVGRWLLALATLDVSLLTIGAKPMFKIDEVAQDLIALSAVATGLGMLCCAWFLVRFLHLQRWDFMDRARDTNGSYTYFALSSELPLVGLLVSMMSLMAFSGRIVYNTLPTFALLMGSACFGIIMALRFIVRGGRVLYSFISTTHSALSRWFINCLGTMQVRRDAGVGNGSGLQV</sequence>
<dbReference type="EMBL" id="JARJCW010000015">
    <property type="protein sequence ID" value="KAJ7216405.1"/>
    <property type="molecule type" value="Genomic_DNA"/>
</dbReference>
<feature type="transmembrane region" description="Helical" evidence="1">
    <location>
        <begin position="229"/>
        <end position="248"/>
    </location>
</feature>
<gene>
    <name evidence="2" type="ORF">GGX14DRAFT_604629</name>
</gene>
<keyword evidence="1" id="KW-0472">Membrane</keyword>
<organism evidence="2 3">
    <name type="scientific">Mycena pura</name>
    <dbReference type="NCBI Taxonomy" id="153505"/>
    <lineage>
        <taxon>Eukaryota</taxon>
        <taxon>Fungi</taxon>
        <taxon>Dikarya</taxon>
        <taxon>Basidiomycota</taxon>
        <taxon>Agaricomycotina</taxon>
        <taxon>Agaricomycetes</taxon>
        <taxon>Agaricomycetidae</taxon>
        <taxon>Agaricales</taxon>
        <taxon>Marasmiineae</taxon>
        <taxon>Mycenaceae</taxon>
        <taxon>Mycena</taxon>
    </lineage>
</organism>
<protein>
    <recommendedName>
        <fullName evidence="4">Transmembrane protein</fullName>
    </recommendedName>
</protein>
<keyword evidence="3" id="KW-1185">Reference proteome</keyword>
<evidence type="ECO:0000313" key="3">
    <source>
        <dbReference type="Proteomes" id="UP001219525"/>
    </source>
</evidence>
<evidence type="ECO:0008006" key="4">
    <source>
        <dbReference type="Google" id="ProtNLM"/>
    </source>
</evidence>
<accession>A0AAD6VQB0</accession>
<dbReference type="AlphaFoldDB" id="A0AAD6VQB0"/>
<comment type="caution">
    <text evidence="2">The sequence shown here is derived from an EMBL/GenBank/DDBJ whole genome shotgun (WGS) entry which is preliminary data.</text>
</comment>
<keyword evidence="1" id="KW-1133">Transmembrane helix</keyword>